<feature type="region of interest" description="Disordered" evidence="1">
    <location>
        <begin position="31"/>
        <end position="55"/>
    </location>
</feature>
<evidence type="ECO:0000256" key="1">
    <source>
        <dbReference type="SAM" id="MobiDB-lite"/>
    </source>
</evidence>
<keyword evidence="3" id="KW-1185">Reference proteome</keyword>
<evidence type="ECO:0000313" key="3">
    <source>
        <dbReference type="Proteomes" id="UP001153712"/>
    </source>
</evidence>
<organism evidence="2 3">
    <name type="scientific">Phyllotreta striolata</name>
    <name type="common">Striped flea beetle</name>
    <name type="synonym">Crioceris striolata</name>
    <dbReference type="NCBI Taxonomy" id="444603"/>
    <lineage>
        <taxon>Eukaryota</taxon>
        <taxon>Metazoa</taxon>
        <taxon>Ecdysozoa</taxon>
        <taxon>Arthropoda</taxon>
        <taxon>Hexapoda</taxon>
        <taxon>Insecta</taxon>
        <taxon>Pterygota</taxon>
        <taxon>Neoptera</taxon>
        <taxon>Endopterygota</taxon>
        <taxon>Coleoptera</taxon>
        <taxon>Polyphaga</taxon>
        <taxon>Cucujiformia</taxon>
        <taxon>Chrysomeloidea</taxon>
        <taxon>Chrysomelidae</taxon>
        <taxon>Galerucinae</taxon>
        <taxon>Alticini</taxon>
        <taxon>Phyllotreta</taxon>
    </lineage>
</organism>
<proteinExistence type="predicted"/>
<name>A0A9N9XPM2_PHYSR</name>
<dbReference type="AlphaFoldDB" id="A0A9N9XPM2"/>
<reference evidence="2" key="1">
    <citation type="submission" date="2022-01" db="EMBL/GenBank/DDBJ databases">
        <authorList>
            <person name="King R."/>
        </authorList>
    </citation>
    <scope>NUCLEOTIDE SEQUENCE</scope>
</reference>
<accession>A0A9N9XPM2</accession>
<evidence type="ECO:0000313" key="2">
    <source>
        <dbReference type="EMBL" id="CAG9862393.1"/>
    </source>
</evidence>
<dbReference type="Proteomes" id="UP001153712">
    <property type="component" value="Chromosome 5"/>
</dbReference>
<dbReference type="OrthoDB" id="8035741at2759"/>
<protein>
    <submittedName>
        <fullName evidence="2">Uncharacterized protein</fullName>
    </submittedName>
</protein>
<gene>
    <name evidence="2" type="ORF">PHYEVI_LOCUS8708</name>
</gene>
<dbReference type="EMBL" id="OU900098">
    <property type="protein sequence ID" value="CAG9862393.1"/>
    <property type="molecule type" value="Genomic_DNA"/>
</dbReference>
<sequence length="220" mass="25910">MDSQMNDEERIRKFRRYSNLFEPECFKKHSIGRPASIGAPETSFRKKEKRQKRDKTVKETNEFYVIEKSILSVEFNELALNSPIMSNKKNNKALAPTKGTEVFTLKNKTKLNSKSKKSITKPKVEENHNIDEKDFNTDENILKIYTDKTIKQSKNLETIFEIPHASNIMGKRKLRRSINFNNTNSLAKAARRHRKVNKFYPNFKMSFIDYSTIFVNDVFW</sequence>